<evidence type="ECO:0000313" key="8">
    <source>
        <dbReference type="EMBL" id="ARU57121.1"/>
    </source>
</evidence>
<dbReference type="CDD" id="cd14014">
    <property type="entry name" value="STKc_PknB_like"/>
    <property type="match status" value="2"/>
</dbReference>
<dbReference type="GO" id="GO:0005524">
    <property type="term" value="F:ATP binding"/>
    <property type="evidence" value="ECO:0007669"/>
    <property type="project" value="UniProtKB-UniRule"/>
</dbReference>
<feature type="domain" description="Protein kinase" evidence="7">
    <location>
        <begin position="6"/>
        <end position="252"/>
    </location>
</feature>
<dbReference type="EMBL" id="CP021425">
    <property type="protein sequence ID" value="ARU57121.1"/>
    <property type="molecule type" value="Genomic_DNA"/>
</dbReference>
<evidence type="ECO:0000256" key="5">
    <source>
        <dbReference type="PROSITE-ProRule" id="PRU10141"/>
    </source>
</evidence>
<keyword evidence="3 8" id="KW-0418">Kinase</keyword>
<dbReference type="OrthoDB" id="9801841at2"/>
<evidence type="ECO:0000256" key="4">
    <source>
        <dbReference type="ARBA" id="ARBA00022840"/>
    </source>
</evidence>
<evidence type="ECO:0000313" key="9">
    <source>
        <dbReference type="Proteomes" id="UP000196027"/>
    </source>
</evidence>
<keyword evidence="9" id="KW-1185">Reference proteome</keyword>
<evidence type="ECO:0000259" key="7">
    <source>
        <dbReference type="PROSITE" id="PS50011"/>
    </source>
</evidence>
<feature type="binding site" evidence="5">
    <location>
        <position position="35"/>
    </location>
    <ligand>
        <name>ATP</name>
        <dbReference type="ChEBI" id="CHEBI:30616"/>
    </ligand>
</feature>
<dbReference type="RefSeq" id="WP_087462045.1">
    <property type="nucleotide sequence ID" value="NZ_CP021425.1"/>
</dbReference>
<dbReference type="SMART" id="SM00220">
    <property type="entry name" value="S_TKc"/>
    <property type="match status" value="2"/>
</dbReference>
<dbReference type="GO" id="GO:0004674">
    <property type="term" value="F:protein serine/threonine kinase activity"/>
    <property type="evidence" value="ECO:0007669"/>
    <property type="project" value="UniProtKB-KW"/>
</dbReference>
<dbReference type="SUPFAM" id="SSF56112">
    <property type="entry name" value="Protein kinase-like (PK-like)"/>
    <property type="match status" value="2"/>
</dbReference>
<keyword evidence="2 5" id="KW-0547">Nucleotide-binding</keyword>
<keyword evidence="1" id="KW-0808">Transferase</keyword>
<dbReference type="Gene3D" id="1.10.510.10">
    <property type="entry name" value="Transferase(Phosphotransferase) domain 1"/>
    <property type="match status" value="2"/>
</dbReference>
<keyword evidence="6" id="KW-0472">Membrane</keyword>
<dbReference type="PROSITE" id="PS50011">
    <property type="entry name" value="PROTEIN_KINASE_DOM"/>
    <property type="match status" value="2"/>
</dbReference>
<accession>A0A1Y0I9I3</accession>
<dbReference type="PROSITE" id="PS00107">
    <property type="entry name" value="PROTEIN_KINASE_ATP"/>
    <property type="match status" value="1"/>
</dbReference>
<keyword evidence="8" id="KW-0723">Serine/threonine-protein kinase</keyword>
<name>A0A1Y0I9I3_9GAMM</name>
<feature type="domain" description="Protein kinase" evidence="7">
    <location>
        <begin position="279"/>
        <end position="503"/>
    </location>
</feature>
<keyword evidence="6" id="KW-1133">Transmembrane helix</keyword>
<organism evidence="8 9">
    <name type="scientific">Oleiphilus messinensis</name>
    <dbReference type="NCBI Taxonomy" id="141451"/>
    <lineage>
        <taxon>Bacteria</taxon>
        <taxon>Pseudomonadati</taxon>
        <taxon>Pseudomonadota</taxon>
        <taxon>Gammaproteobacteria</taxon>
        <taxon>Oceanospirillales</taxon>
        <taxon>Oleiphilaceae</taxon>
        <taxon>Oleiphilus</taxon>
    </lineage>
</organism>
<protein>
    <submittedName>
        <fullName evidence="8">Serine/threonine protein kinase</fullName>
    </submittedName>
</protein>
<dbReference type="Pfam" id="PF00069">
    <property type="entry name" value="Pkinase"/>
    <property type="match status" value="2"/>
</dbReference>
<keyword evidence="4 5" id="KW-0067">ATP-binding</keyword>
<evidence type="ECO:0000256" key="1">
    <source>
        <dbReference type="ARBA" id="ARBA00022679"/>
    </source>
</evidence>
<dbReference type="InterPro" id="IPR000719">
    <property type="entry name" value="Prot_kinase_dom"/>
</dbReference>
<dbReference type="KEGG" id="ome:OLMES_3078"/>
<dbReference type="PROSITE" id="PS00108">
    <property type="entry name" value="PROTEIN_KINASE_ST"/>
    <property type="match status" value="1"/>
</dbReference>
<evidence type="ECO:0000256" key="2">
    <source>
        <dbReference type="ARBA" id="ARBA00022741"/>
    </source>
</evidence>
<dbReference type="InterPro" id="IPR017441">
    <property type="entry name" value="Protein_kinase_ATP_BS"/>
</dbReference>
<keyword evidence="6" id="KW-0812">Transmembrane</keyword>
<proteinExistence type="predicted"/>
<dbReference type="InterPro" id="IPR008271">
    <property type="entry name" value="Ser/Thr_kinase_AS"/>
</dbReference>
<dbReference type="AlphaFoldDB" id="A0A1Y0I9I3"/>
<reference evidence="8 9" key="1">
    <citation type="submission" date="2017-05" db="EMBL/GenBank/DDBJ databases">
        <title>Genomic insights into alkan degradation activity of Oleiphilus messinensis.</title>
        <authorList>
            <person name="Kozyavkin S.A."/>
            <person name="Slesarev A.I."/>
            <person name="Golyshin P.N."/>
            <person name="Korzhenkov A."/>
            <person name="Golyshina O.N."/>
            <person name="Toshchakov S.V."/>
        </authorList>
    </citation>
    <scope>NUCLEOTIDE SEQUENCE [LARGE SCALE GENOMIC DNA]</scope>
    <source>
        <strain evidence="8 9">ME102</strain>
    </source>
</reference>
<dbReference type="InterPro" id="IPR011009">
    <property type="entry name" value="Kinase-like_dom_sf"/>
</dbReference>
<evidence type="ECO:0000256" key="6">
    <source>
        <dbReference type="SAM" id="Phobius"/>
    </source>
</evidence>
<evidence type="ECO:0000256" key="3">
    <source>
        <dbReference type="ARBA" id="ARBA00022777"/>
    </source>
</evidence>
<feature type="transmembrane region" description="Helical" evidence="6">
    <location>
        <begin position="538"/>
        <end position="560"/>
    </location>
</feature>
<dbReference type="Gene3D" id="3.30.200.20">
    <property type="entry name" value="Phosphorylase Kinase, domain 1"/>
    <property type="match status" value="1"/>
</dbReference>
<dbReference type="PANTHER" id="PTHR43289:SF34">
    <property type="entry name" value="SERINE_THREONINE-PROTEIN KINASE YBDM-RELATED"/>
    <property type="match status" value="1"/>
</dbReference>
<dbReference type="PANTHER" id="PTHR43289">
    <property type="entry name" value="MITOGEN-ACTIVATED PROTEIN KINASE KINASE KINASE 20-RELATED"/>
    <property type="match status" value="1"/>
</dbReference>
<sequence length="578" mass="64980">MKEGRYEYKEKIGEGGMASVYRGVQVSLNRPVAIKVLAKQLSSHPEVRKRFQKESLIVARLNHPNIIHVIDKGNTRKGRPVFVMEYVEGETLQDAIRAGALPFNRKIDLIIQICKGLAYAHKAGVIHRDIKPANVIIDAEGNARLLDFGIACFFEDDTERQSESNLILGTEGFMAPEQYESALQTSEKSDIYSLGVLMFQVFTGVMPRQPLERPSRYEAKLKGPLENLILKCLEVSPTERPGSVEFIKNELLKIMQGQHLQLAQQRSAGEGLSDIRKKFALLDVIKENQFGSLHLFEDTQTQSLLVIKKRPASASGYKEAKILSQLRHPNIINIRGTSKKDDIYIIVMEYLAGGSLQDKLVEDFSIDSFLNIALDVCSGLAFAHKNRMVHGNLRPSNILFTEEGTAKISDFGLNEHYHRDDLENWYGMNTKEPASELSDIFSLGAIFTHMLTSTVPQFKDKKLIRGRAFIALPENLQALLLRMLDLAPEKRMQSVDAVISELTVMKSEGRKVVAERDWEPTIVRSIDDDVNTKQNSRLGYWLLSFIIIVSFSINIVFVTGGADTVKNTLKGWLSVLGF</sequence>
<dbReference type="Proteomes" id="UP000196027">
    <property type="component" value="Chromosome"/>
</dbReference>
<gene>
    <name evidence="8" type="ORF">OLMES_3078</name>
</gene>